<evidence type="ECO:0000259" key="1">
    <source>
        <dbReference type="Pfam" id="PF24831"/>
    </source>
</evidence>
<reference evidence="2 3" key="1">
    <citation type="journal article" date="2019" name="Emerg. Microbes Infect.">
        <title>Comprehensive subspecies identification of 175 nontuberculous mycobacteria species based on 7547 genomic profiles.</title>
        <authorList>
            <person name="Matsumoto Y."/>
            <person name="Kinjo T."/>
            <person name="Motooka D."/>
            <person name="Nabeya D."/>
            <person name="Jung N."/>
            <person name="Uechi K."/>
            <person name="Horii T."/>
            <person name="Iida T."/>
            <person name="Fujita J."/>
            <person name="Nakamura S."/>
        </authorList>
    </citation>
    <scope>NUCLEOTIDE SEQUENCE [LARGE SCALE GENOMIC DNA]</scope>
    <source>
        <strain evidence="2 3">JCM 17423</strain>
    </source>
</reference>
<dbReference type="InterPro" id="IPR056132">
    <property type="entry name" value="DUF7715"/>
</dbReference>
<dbReference type="Proteomes" id="UP000466607">
    <property type="component" value="Chromosome"/>
</dbReference>
<evidence type="ECO:0000313" key="3">
    <source>
        <dbReference type="Proteomes" id="UP000466607"/>
    </source>
</evidence>
<accession>A0AAD1IL05</accession>
<protein>
    <recommendedName>
        <fullName evidence="1">DUF7715 domain-containing protein</fullName>
    </recommendedName>
</protein>
<keyword evidence="3" id="KW-1185">Reference proteome</keyword>
<dbReference type="Pfam" id="PF24831">
    <property type="entry name" value="DUF7715"/>
    <property type="match status" value="1"/>
</dbReference>
<name>A0AAD1IL05_9MYCO</name>
<proteinExistence type="predicted"/>
<gene>
    <name evidence="2" type="ORF">MLIT_27110</name>
</gene>
<feature type="domain" description="DUF7715" evidence="1">
    <location>
        <begin position="1"/>
        <end position="123"/>
    </location>
</feature>
<sequence length="124" mass="13508">MKILVATELTQGTRSNDYNYCVPGELVWVQEPCDRDRRNPDGGCGCGRGFAGVASHRATTTAEVVEVGFSRDELIIAMRTSLADGGWPQDWASDVVDDNLTIASAFPAGTVIERRLEEFQARTA</sequence>
<organism evidence="2 3">
    <name type="scientific">Mycolicibacterium litorale</name>
    <dbReference type="NCBI Taxonomy" id="758802"/>
    <lineage>
        <taxon>Bacteria</taxon>
        <taxon>Bacillati</taxon>
        <taxon>Actinomycetota</taxon>
        <taxon>Actinomycetes</taxon>
        <taxon>Mycobacteriales</taxon>
        <taxon>Mycobacteriaceae</taxon>
        <taxon>Mycolicibacterium</taxon>
    </lineage>
</organism>
<dbReference type="RefSeq" id="WP_134053574.1">
    <property type="nucleotide sequence ID" value="NZ_AP022586.1"/>
</dbReference>
<dbReference type="EMBL" id="AP022586">
    <property type="protein sequence ID" value="BBY17119.1"/>
    <property type="molecule type" value="Genomic_DNA"/>
</dbReference>
<evidence type="ECO:0000313" key="2">
    <source>
        <dbReference type="EMBL" id="BBY17119.1"/>
    </source>
</evidence>
<dbReference type="AlphaFoldDB" id="A0AAD1IL05"/>